<proteinExistence type="inferred from homology"/>
<sequence>MAKPSFSFDRPKRVPVGKFFTLCLTSIALLMLDQKFEAVQHVRSIAASFTFPLQWIAAKPVELYEHISLLARSQAELKSQNQTLQTENIKLQIASHRNEALEKELGELKSVLNLKQINFTDSVAAEVVSNGSNPFSDLLVIDKGSESGIRAGDAVIDRNGLVGQITQARRYSADLRLISANELLVPVAVARTGVRSLTFGDGNRISLRYFPTDADLKAGDILLTSGIDSVYPGGIPVARVKEASKASGTPYYQTKLEASSGLQSSKYLLVLSQKPAASTATDQP</sequence>
<keyword evidence="3 5" id="KW-0133">Cell shape</keyword>
<dbReference type="AlphaFoldDB" id="G4CS13"/>
<keyword evidence="9" id="KW-1185">Reference proteome</keyword>
<dbReference type="Pfam" id="PF04085">
    <property type="entry name" value="MreC"/>
    <property type="match status" value="1"/>
</dbReference>
<evidence type="ECO:0000256" key="5">
    <source>
        <dbReference type="PIRNR" id="PIRNR038471"/>
    </source>
</evidence>
<evidence type="ECO:0000256" key="4">
    <source>
        <dbReference type="ARBA" id="ARBA00032089"/>
    </source>
</evidence>
<dbReference type="Gene3D" id="2.40.10.350">
    <property type="entry name" value="Rod shape-determining protein MreC, domain 2"/>
    <property type="match status" value="1"/>
</dbReference>
<dbReference type="Gene3D" id="2.40.10.340">
    <property type="entry name" value="Rod shape-determining protein MreC, domain 1"/>
    <property type="match status" value="1"/>
</dbReference>
<dbReference type="EMBL" id="AGAZ01000063">
    <property type="protein sequence ID" value="EGZ44927.1"/>
    <property type="molecule type" value="Genomic_DNA"/>
</dbReference>
<organism evidence="8 9">
    <name type="scientific">Neisseria wadsworthii 9715</name>
    <dbReference type="NCBI Taxonomy" id="1030841"/>
    <lineage>
        <taxon>Bacteria</taxon>
        <taxon>Pseudomonadati</taxon>
        <taxon>Pseudomonadota</taxon>
        <taxon>Betaproteobacteria</taxon>
        <taxon>Neisseriales</taxon>
        <taxon>Neisseriaceae</taxon>
        <taxon>Neisseria</taxon>
    </lineage>
</organism>
<dbReference type="Proteomes" id="UP000005336">
    <property type="component" value="Unassembled WGS sequence"/>
</dbReference>
<gene>
    <name evidence="8" type="primary">mreC</name>
    <name evidence="8" type="ORF">HMPREF9370_1873</name>
</gene>
<comment type="function">
    <text evidence="5">Involved in formation and maintenance of cell shape.</text>
</comment>
<dbReference type="InterPro" id="IPR042177">
    <property type="entry name" value="Cell/Rod_1"/>
</dbReference>
<dbReference type="InterPro" id="IPR007221">
    <property type="entry name" value="MreC"/>
</dbReference>
<accession>G4CS13</accession>
<dbReference type="OrthoDB" id="9808025at2"/>
<dbReference type="STRING" id="1030841.HMPREF9370_1873"/>
<reference evidence="8 9" key="1">
    <citation type="submission" date="2011-06" db="EMBL/GenBank/DDBJ databases">
        <authorList>
            <person name="Muzny D."/>
            <person name="Qin X."/>
            <person name="Deng J."/>
            <person name="Jiang H."/>
            <person name="Liu Y."/>
            <person name="Qu J."/>
            <person name="Song X.-Z."/>
            <person name="Zhang L."/>
            <person name="Thornton R."/>
            <person name="Coyle M."/>
            <person name="Francisco L."/>
            <person name="Jackson L."/>
            <person name="Javaid M."/>
            <person name="Korchina V."/>
            <person name="Kovar C."/>
            <person name="Mata R."/>
            <person name="Mathew T."/>
            <person name="Ngo R."/>
            <person name="Nguyen L."/>
            <person name="Nguyen N."/>
            <person name="Okwuonu G."/>
            <person name="Ongeri F."/>
            <person name="Pham C."/>
            <person name="Simmons D."/>
            <person name="Wilczek-Boney K."/>
            <person name="Hale W."/>
            <person name="Jakkamsetti A."/>
            <person name="Pham P."/>
            <person name="Ruth R."/>
            <person name="San Lucas F."/>
            <person name="Warren J."/>
            <person name="Zhang J."/>
            <person name="Zhao Z."/>
            <person name="Zhou C."/>
            <person name="Zhu D."/>
            <person name="Lee S."/>
            <person name="Bess C."/>
            <person name="Blankenburg K."/>
            <person name="Forbes L."/>
            <person name="Fu Q."/>
            <person name="Gubbala S."/>
            <person name="Hirani K."/>
            <person name="Jayaseelan J.C."/>
            <person name="Lara F."/>
            <person name="Munidasa M."/>
            <person name="Palculict T."/>
            <person name="Patil S."/>
            <person name="Pu L.-L."/>
            <person name="Saada N."/>
            <person name="Tang L."/>
            <person name="Weissenberger G."/>
            <person name="Zhu Y."/>
            <person name="Hemphill L."/>
            <person name="Shang Y."/>
            <person name="Youmans B."/>
            <person name="Ayvaz T."/>
            <person name="Ross M."/>
            <person name="Santibanez J."/>
            <person name="Aqrawi P."/>
            <person name="Gross S."/>
            <person name="Joshi V."/>
            <person name="Fowler G."/>
            <person name="Nazareth L."/>
            <person name="Reid J."/>
            <person name="Worley K."/>
            <person name="Petrosino J."/>
            <person name="Highlander S."/>
            <person name="Gibbs R."/>
        </authorList>
    </citation>
    <scope>NUCLEOTIDE SEQUENCE [LARGE SCALE GENOMIC DNA]</scope>
    <source>
        <strain evidence="8 9">9715</strain>
    </source>
</reference>
<evidence type="ECO:0000256" key="3">
    <source>
        <dbReference type="ARBA" id="ARBA00022960"/>
    </source>
</evidence>
<feature type="coiled-coil region" evidence="6">
    <location>
        <begin position="70"/>
        <end position="118"/>
    </location>
</feature>
<dbReference type="InterPro" id="IPR055342">
    <property type="entry name" value="MreC_beta-barrel_core"/>
</dbReference>
<dbReference type="PANTHER" id="PTHR34138:SF1">
    <property type="entry name" value="CELL SHAPE-DETERMINING PROTEIN MREC"/>
    <property type="match status" value="1"/>
</dbReference>
<dbReference type="PIRSF" id="PIRSF038471">
    <property type="entry name" value="MreC"/>
    <property type="match status" value="1"/>
</dbReference>
<dbReference type="InterPro" id="IPR042175">
    <property type="entry name" value="Cell/Rod_MreC_2"/>
</dbReference>
<dbReference type="HOGENOM" id="CLU_042663_2_0_4"/>
<feature type="domain" description="Rod shape-determining protein MreC beta-barrel core" evidence="7">
    <location>
        <begin position="127"/>
        <end position="271"/>
    </location>
</feature>
<dbReference type="RefSeq" id="WP_009117014.1">
    <property type="nucleotide sequence ID" value="NZ_JH165159.1"/>
</dbReference>
<evidence type="ECO:0000256" key="2">
    <source>
        <dbReference type="ARBA" id="ARBA00013855"/>
    </source>
</evidence>
<evidence type="ECO:0000256" key="1">
    <source>
        <dbReference type="ARBA" id="ARBA00009369"/>
    </source>
</evidence>
<evidence type="ECO:0000313" key="8">
    <source>
        <dbReference type="EMBL" id="EGZ44927.1"/>
    </source>
</evidence>
<name>G4CS13_9NEIS</name>
<comment type="similarity">
    <text evidence="1 5">Belongs to the MreC family.</text>
</comment>
<evidence type="ECO:0000259" key="7">
    <source>
        <dbReference type="Pfam" id="PF04085"/>
    </source>
</evidence>
<dbReference type="PATRIC" id="fig|1030841.3.peg.1861"/>
<evidence type="ECO:0000256" key="6">
    <source>
        <dbReference type="SAM" id="Coils"/>
    </source>
</evidence>
<protein>
    <recommendedName>
        <fullName evidence="2 5">Cell shape-determining protein MreC</fullName>
    </recommendedName>
    <alternativeName>
        <fullName evidence="4 5">Cell shape protein MreC</fullName>
    </alternativeName>
</protein>
<comment type="caution">
    <text evidence="8">The sequence shown here is derived from an EMBL/GenBank/DDBJ whole genome shotgun (WGS) entry which is preliminary data.</text>
</comment>
<dbReference type="PANTHER" id="PTHR34138">
    <property type="entry name" value="CELL SHAPE-DETERMINING PROTEIN MREC"/>
    <property type="match status" value="1"/>
</dbReference>
<dbReference type="GO" id="GO:0005886">
    <property type="term" value="C:plasma membrane"/>
    <property type="evidence" value="ECO:0007669"/>
    <property type="project" value="TreeGrafter"/>
</dbReference>
<evidence type="ECO:0000313" key="9">
    <source>
        <dbReference type="Proteomes" id="UP000005336"/>
    </source>
</evidence>
<keyword evidence="6" id="KW-0175">Coiled coil</keyword>
<dbReference type="GO" id="GO:0008360">
    <property type="term" value="P:regulation of cell shape"/>
    <property type="evidence" value="ECO:0007669"/>
    <property type="project" value="UniProtKB-KW"/>
</dbReference>
<dbReference type="NCBIfam" id="TIGR00219">
    <property type="entry name" value="mreC"/>
    <property type="match status" value="1"/>
</dbReference>